<evidence type="ECO:0000256" key="5">
    <source>
        <dbReference type="RuleBase" id="RU000716"/>
    </source>
</evidence>
<proteinExistence type="inferred from homology"/>
<evidence type="ECO:0000256" key="2">
    <source>
        <dbReference type="ARBA" id="ARBA00023015"/>
    </source>
</evidence>
<keyword evidence="5" id="KW-0238">DNA-binding</keyword>
<protein>
    <recommendedName>
        <fullName evidence="5">RNA polymerase sigma factor</fullName>
    </recommendedName>
</protein>
<dbReference type="Gene3D" id="1.10.1740.10">
    <property type="match status" value="1"/>
</dbReference>
<dbReference type="InterPro" id="IPR036388">
    <property type="entry name" value="WH-like_DNA-bd_sf"/>
</dbReference>
<sequence length="418" mass="45340">MEPTTARAAVEAVWRLESTAIIATLVRVVRDVALAEDLAQDAVVAALDQWPRTGIPAKPAAWLMAVAKRRAMDAFRADARGDRVVARLAMDLEWASADDPTAAIDHVDDDVLRLMFICCHPVLTEEGRTTLTLRLVAGLTAREIARAYLTSEATIAQRISRAKRTLTEAGAAIEEPSEAERAERMGAVLRVVYLLFNEGYAATEGQDWMRPALCVEAIRVGRILTTVAPTESEAQGLLALMELQSSRLRARVDAAGRPVLLDDQDRSRWDSGSISRGSAALAEARRLAAGADGPYLLQARIAACHAHAESTDATDWALLAELYEQLARLTGSPVVELNRAVVLGRAVGPEAGLALVDQLVDHPALRGYHLLPAVRADLLQKLGRRAEAVEEYLRAAELATNLSERDFLRERAADAAAR</sequence>
<keyword evidence="4 5" id="KW-0804">Transcription</keyword>
<dbReference type="Proteomes" id="UP001425155">
    <property type="component" value="Unassembled WGS sequence"/>
</dbReference>
<dbReference type="SUPFAM" id="SSF88946">
    <property type="entry name" value="Sigma2 domain of RNA polymerase sigma factors"/>
    <property type="match status" value="1"/>
</dbReference>
<dbReference type="InterPro" id="IPR013325">
    <property type="entry name" value="RNA_pol_sigma_r2"/>
</dbReference>
<dbReference type="SUPFAM" id="SSF88659">
    <property type="entry name" value="Sigma3 and sigma4 domains of RNA polymerase sigma factors"/>
    <property type="match status" value="1"/>
</dbReference>
<evidence type="ECO:0000313" key="9">
    <source>
        <dbReference type="EMBL" id="MEN1946736.1"/>
    </source>
</evidence>
<keyword evidence="2 5" id="KW-0805">Transcription regulation</keyword>
<dbReference type="InterPro" id="IPR000838">
    <property type="entry name" value="RNA_pol_sigma70_ECF_CS"/>
</dbReference>
<dbReference type="NCBIfam" id="TIGR02937">
    <property type="entry name" value="sigma70-ECF"/>
    <property type="match status" value="1"/>
</dbReference>
<feature type="domain" description="RNA polymerase sigma-70 region 2" evidence="6">
    <location>
        <begin position="21"/>
        <end position="80"/>
    </location>
</feature>
<comment type="caution">
    <text evidence="9">The sequence shown here is derived from an EMBL/GenBank/DDBJ whole genome shotgun (WGS) entry which is preliminary data.</text>
</comment>
<keyword evidence="3 5" id="KW-0731">Sigma factor</keyword>
<evidence type="ECO:0000259" key="8">
    <source>
        <dbReference type="Pfam" id="PF20239"/>
    </source>
</evidence>
<dbReference type="EMBL" id="JBCLVG010000002">
    <property type="protein sequence ID" value="MEN1946736.1"/>
    <property type="molecule type" value="Genomic_DNA"/>
</dbReference>
<dbReference type="Gene3D" id="1.10.10.10">
    <property type="entry name" value="Winged helix-like DNA-binding domain superfamily/Winged helix DNA-binding domain"/>
    <property type="match status" value="1"/>
</dbReference>
<dbReference type="InterPro" id="IPR013324">
    <property type="entry name" value="RNA_pol_sigma_r3/r4-like"/>
</dbReference>
<dbReference type="RefSeq" id="WP_342113310.1">
    <property type="nucleotide sequence ID" value="NZ_JBCAUN010000002.1"/>
</dbReference>
<evidence type="ECO:0000256" key="3">
    <source>
        <dbReference type="ARBA" id="ARBA00023082"/>
    </source>
</evidence>
<dbReference type="Pfam" id="PF08281">
    <property type="entry name" value="Sigma70_r4_2"/>
    <property type="match status" value="1"/>
</dbReference>
<comment type="similarity">
    <text evidence="1 5">Belongs to the sigma-70 factor family. ECF subfamily.</text>
</comment>
<dbReference type="PROSITE" id="PS01063">
    <property type="entry name" value="SIGMA70_ECF"/>
    <property type="match status" value="1"/>
</dbReference>
<accession>A0ABU9W6E5</accession>
<dbReference type="PANTHER" id="PTHR47756:SF2">
    <property type="entry name" value="BLL6612 PROTEIN"/>
    <property type="match status" value="1"/>
</dbReference>
<dbReference type="Pfam" id="PF20239">
    <property type="entry name" value="DUF6596"/>
    <property type="match status" value="1"/>
</dbReference>
<evidence type="ECO:0000259" key="7">
    <source>
        <dbReference type="Pfam" id="PF08281"/>
    </source>
</evidence>
<dbReference type="InterPro" id="IPR014284">
    <property type="entry name" value="RNA_pol_sigma-70_dom"/>
</dbReference>
<gene>
    <name evidence="9" type="ORF">WJX64_09270</name>
</gene>
<dbReference type="InterPro" id="IPR013249">
    <property type="entry name" value="RNA_pol_sigma70_r4_t2"/>
</dbReference>
<dbReference type="InterPro" id="IPR007627">
    <property type="entry name" value="RNA_pol_sigma70_r2"/>
</dbReference>
<evidence type="ECO:0000256" key="1">
    <source>
        <dbReference type="ARBA" id="ARBA00010641"/>
    </source>
</evidence>
<dbReference type="PANTHER" id="PTHR47756">
    <property type="entry name" value="BLL6612 PROTEIN-RELATED"/>
    <property type="match status" value="1"/>
</dbReference>
<keyword evidence="10" id="KW-1185">Reference proteome</keyword>
<feature type="domain" description="DUF6596" evidence="8">
    <location>
        <begin position="184"/>
        <end position="284"/>
    </location>
</feature>
<organism evidence="9 10">
    <name type="scientific">Leifsonia stereocauli</name>
    <dbReference type="NCBI Taxonomy" id="3134136"/>
    <lineage>
        <taxon>Bacteria</taxon>
        <taxon>Bacillati</taxon>
        <taxon>Actinomycetota</taxon>
        <taxon>Actinomycetes</taxon>
        <taxon>Micrococcales</taxon>
        <taxon>Microbacteriaceae</taxon>
        <taxon>Leifsonia</taxon>
    </lineage>
</organism>
<evidence type="ECO:0000256" key="4">
    <source>
        <dbReference type="ARBA" id="ARBA00023163"/>
    </source>
</evidence>
<dbReference type="InterPro" id="IPR046531">
    <property type="entry name" value="DUF6596"/>
</dbReference>
<evidence type="ECO:0000259" key="6">
    <source>
        <dbReference type="Pfam" id="PF04542"/>
    </source>
</evidence>
<name>A0ABU9W6E5_9MICO</name>
<evidence type="ECO:0000313" key="10">
    <source>
        <dbReference type="Proteomes" id="UP001425155"/>
    </source>
</evidence>
<reference evidence="9 10" key="1">
    <citation type="submission" date="2024-03" db="EMBL/GenBank/DDBJ databases">
        <title>YIM 134122 draft genome.</title>
        <authorList>
            <person name="Zuo S."/>
            <person name="Xiong L."/>
        </authorList>
    </citation>
    <scope>NUCLEOTIDE SEQUENCE [LARGE SCALE GENOMIC DNA]</scope>
    <source>
        <strain evidence="9 10">YIM 134122</strain>
    </source>
</reference>
<dbReference type="Pfam" id="PF04542">
    <property type="entry name" value="Sigma70_r2"/>
    <property type="match status" value="1"/>
</dbReference>
<feature type="domain" description="RNA polymerase sigma factor 70 region 4 type 2" evidence="7">
    <location>
        <begin position="115"/>
        <end position="166"/>
    </location>
</feature>